<dbReference type="AlphaFoldDB" id="A0AB38U2Y8"/>
<evidence type="ECO:0008006" key="4">
    <source>
        <dbReference type="Google" id="ProtNLM"/>
    </source>
</evidence>
<proteinExistence type="predicted"/>
<accession>A0AB38U2Y8</accession>
<dbReference type="Proteomes" id="UP001059745">
    <property type="component" value="Chromosome 2"/>
</dbReference>
<keyword evidence="1" id="KW-0732">Signal</keyword>
<gene>
    <name evidence="2" type="ORF">NYZ96_22825</name>
</gene>
<evidence type="ECO:0000256" key="1">
    <source>
        <dbReference type="SAM" id="SignalP"/>
    </source>
</evidence>
<dbReference type="EMBL" id="CP104215">
    <property type="protein sequence ID" value="UWX74366.1"/>
    <property type="molecule type" value="Genomic_DNA"/>
</dbReference>
<protein>
    <recommendedName>
        <fullName evidence="4">Secreted protein</fullName>
    </recommendedName>
</protein>
<sequence>MKCKNSLFFIVTGMLLALTSPVATAWAETPPTMTFSKVEIAYPSDECSFKYSPVDFCDNRHIKEYNSALKNKPANFNSNYILLPIKEWDDEKSLVAIDKRIGIVYPVPIDSYFDTPKKVGTSTRHAKLNFSKESNEVCIYGSILVYRADETGKFCFRLEGNKFVGHHTTYMGHDTL</sequence>
<feature type="chain" id="PRO_5044339924" description="Secreted protein" evidence="1">
    <location>
        <begin position="26"/>
        <end position="176"/>
    </location>
</feature>
<evidence type="ECO:0000313" key="3">
    <source>
        <dbReference type="Proteomes" id="UP001059745"/>
    </source>
</evidence>
<organism evidence="2 3">
    <name type="scientific">Burkholderia gladioli</name>
    <name type="common">Pseudomonas marginata</name>
    <name type="synonym">Phytomonas marginata</name>
    <dbReference type="NCBI Taxonomy" id="28095"/>
    <lineage>
        <taxon>Bacteria</taxon>
        <taxon>Pseudomonadati</taxon>
        <taxon>Pseudomonadota</taxon>
        <taxon>Betaproteobacteria</taxon>
        <taxon>Burkholderiales</taxon>
        <taxon>Burkholderiaceae</taxon>
        <taxon>Burkholderia</taxon>
    </lineage>
</organism>
<name>A0AB38U2Y8_BURGA</name>
<feature type="signal peptide" evidence="1">
    <location>
        <begin position="1"/>
        <end position="25"/>
    </location>
</feature>
<reference evidence="2" key="1">
    <citation type="submission" date="2022-09" db="EMBL/GenBank/DDBJ databases">
        <title>Genomic of Burkholderia gladioli.</title>
        <authorList>
            <person name="Wu H."/>
        </authorList>
    </citation>
    <scope>NUCLEOTIDE SEQUENCE</scope>
    <source>
        <strain evidence="2">ZN-S4</strain>
    </source>
</reference>
<evidence type="ECO:0000313" key="2">
    <source>
        <dbReference type="EMBL" id="UWX74366.1"/>
    </source>
</evidence>
<dbReference type="RefSeq" id="WP_244118148.1">
    <property type="nucleotide sequence ID" value="NZ_CADEXK010000017.1"/>
</dbReference>